<evidence type="ECO:0000256" key="9">
    <source>
        <dbReference type="ARBA" id="ARBA00023146"/>
    </source>
</evidence>
<dbReference type="EMBL" id="MF101443">
    <property type="protein sequence ID" value="ARW66720.1"/>
    <property type="molecule type" value="Genomic_DNA"/>
</dbReference>
<dbReference type="Pfam" id="PF17759">
    <property type="entry name" value="tRNA_synthFbeta"/>
    <property type="match status" value="1"/>
</dbReference>
<evidence type="ECO:0000256" key="7">
    <source>
        <dbReference type="ARBA" id="ARBA00022842"/>
    </source>
</evidence>
<dbReference type="SMART" id="SM00874">
    <property type="entry name" value="B5"/>
    <property type="match status" value="1"/>
</dbReference>
<dbReference type="InterPro" id="IPR009061">
    <property type="entry name" value="DNA-bd_dom_put_sf"/>
</dbReference>
<dbReference type="Pfam" id="PF03484">
    <property type="entry name" value="B5"/>
    <property type="match status" value="1"/>
</dbReference>
<dbReference type="GO" id="GO:0003723">
    <property type="term" value="F:RNA binding"/>
    <property type="evidence" value="ECO:0007669"/>
    <property type="project" value="InterPro"/>
</dbReference>
<protein>
    <recommendedName>
        <fullName evidence="2">phenylalanine--tRNA ligase</fullName>
        <ecNumber evidence="2">6.1.1.20</ecNumber>
    </recommendedName>
</protein>
<evidence type="ECO:0000313" key="12">
    <source>
        <dbReference type="EMBL" id="ARW66720.1"/>
    </source>
</evidence>
<dbReference type="GO" id="GO:0005524">
    <property type="term" value="F:ATP binding"/>
    <property type="evidence" value="ECO:0007669"/>
    <property type="project" value="UniProtKB-KW"/>
</dbReference>
<dbReference type="SMART" id="SM00896">
    <property type="entry name" value="FDX-ACB"/>
    <property type="match status" value="1"/>
</dbReference>
<accession>A0A1Z1MKU5</accession>
<sequence length="658" mass="78486">MKFSWKLLNNIINLNNITVNKIIDRLIVSGIEVENIEYNKNLQDKFIDLSITSNRKEISSTIGLAREISTILNLSINNKPINLKEELYKKNSTNKLTDLSSNINYLRINIIHSIKKNTLPEWITNYLKICDIKYNNNRNNFIEQIQKYIKLKWGHTFTIINSINIQEELTRLNILTVNNNLVNILEKYKEDRYIIIAFIVYKNNKTIKDFNNLSYDNDTDYFTNAYYEAINLITTFTKCTISKSYIEYSKLNKNNNKIDIRKQKINQILGPIKSTRLKYISIKNTNKVLKELKFHPLYNKRKKIFTLSIPKYRLHDLQREIDIIEEIGRIYSFELFHDNLKKNNKKGKVSDITLYIKKIRLLLRKLGFSEVINSSLNNNKQKNHKIQIHNPITKEQNCLRNNLIEALIENYNNNTKHNKHRIEIFEISKIFEKSNLNRHNLEAKHLSCLMYNENFIRNTWSNKPEKMNWFHAKGIVETFLEQLNTSVIWKKIISNDTNQYTKNIEKFMDPLNRIGIYDRFNKNLIGILAELNNKYITNITKDKVYIFEIKIYELYKASINKEHLKYSFKKYSNYPKVTRDISIKIEKNKSIYDIKKIIFKTNKKLIKSIDIFNNYYNRNLNIRSIGLRITYRSNNRTLNNKDIYDIDLSIKNLLKELI</sequence>
<dbReference type="Gene3D" id="3.30.930.10">
    <property type="entry name" value="Bira Bifunctional Protein, Domain 2"/>
    <property type="match status" value="1"/>
</dbReference>
<organism evidence="12">
    <name type="scientific">Dasyclonium flaccidum</name>
    <dbReference type="NCBI Taxonomy" id="2007274"/>
    <lineage>
        <taxon>Eukaryota</taxon>
        <taxon>Rhodophyta</taxon>
        <taxon>Florideophyceae</taxon>
        <taxon>Rhodymeniophycidae</taxon>
        <taxon>Ceramiales</taxon>
        <taxon>Rhodomelaceae</taxon>
        <taxon>Polyzonieae</taxon>
        <taxon>Dasyclonium</taxon>
    </lineage>
</organism>
<dbReference type="RefSeq" id="YP_009397534.1">
    <property type="nucleotide sequence ID" value="NC_035287.1"/>
</dbReference>
<evidence type="ECO:0000256" key="4">
    <source>
        <dbReference type="ARBA" id="ARBA00022723"/>
    </source>
</evidence>
<keyword evidence="5" id="KW-0547">Nucleotide-binding</keyword>
<evidence type="ECO:0000259" key="11">
    <source>
        <dbReference type="PROSITE" id="PS51483"/>
    </source>
</evidence>
<dbReference type="SUPFAM" id="SSF54991">
    <property type="entry name" value="Anticodon-binding domain of PheRS"/>
    <property type="match status" value="1"/>
</dbReference>
<keyword evidence="3 12" id="KW-0436">Ligase</keyword>
<keyword evidence="6" id="KW-0067">ATP-binding</keyword>
<dbReference type="PROSITE" id="PS51483">
    <property type="entry name" value="B5"/>
    <property type="match status" value="1"/>
</dbReference>
<evidence type="ECO:0000259" key="10">
    <source>
        <dbReference type="PROSITE" id="PS51447"/>
    </source>
</evidence>
<reference evidence="12" key="1">
    <citation type="journal article" date="2017" name="J. Phycol.">
        <title>Analysis of chloroplast genomes and a supermatrix inform reclassification of the Rhodomelaceae (Rhodophyta).</title>
        <authorList>
            <person name="Diaz-Tapia P."/>
            <person name="Maggs C.A."/>
            <person name="West J.A."/>
            <person name="Verbruggen H."/>
        </authorList>
    </citation>
    <scope>NUCLEOTIDE SEQUENCE</scope>
    <source>
        <strain evidence="12">PD1087</strain>
    </source>
</reference>
<dbReference type="InterPro" id="IPR005121">
    <property type="entry name" value="Fdx_antiC-bd"/>
</dbReference>
<dbReference type="GO" id="GO:0004826">
    <property type="term" value="F:phenylalanine-tRNA ligase activity"/>
    <property type="evidence" value="ECO:0007669"/>
    <property type="project" value="UniProtKB-EC"/>
</dbReference>
<dbReference type="SUPFAM" id="SSF46955">
    <property type="entry name" value="Putative DNA-binding domain"/>
    <property type="match status" value="2"/>
</dbReference>
<keyword evidence="12" id="KW-0934">Plastid</keyword>
<keyword evidence="12" id="KW-0150">Chloroplast</keyword>
<feature type="domain" description="B5" evidence="11">
    <location>
        <begin position="253"/>
        <end position="338"/>
    </location>
</feature>
<evidence type="ECO:0000256" key="1">
    <source>
        <dbReference type="ARBA" id="ARBA00001946"/>
    </source>
</evidence>
<dbReference type="PANTHER" id="PTHR10947">
    <property type="entry name" value="PHENYLALANYL-TRNA SYNTHETASE BETA CHAIN AND LEUCINE-RICH REPEAT-CONTAINING PROTEIN 47"/>
    <property type="match status" value="1"/>
</dbReference>
<evidence type="ECO:0000256" key="6">
    <source>
        <dbReference type="ARBA" id="ARBA00022840"/>
    </source>
</evidence>
<dbReference type="Pfam" id="PF03147">
    <property type="entry name" value="FDX-ACB"/>
    <property type="match status" value="1"/>
</dbReference>
<dbReference type="PANTHER" id="PTHR10947:SF3">
    <property type="entry name" value="LEUCINE-RICH REPEAT-CONTAINING PROTEIN 47"/>
    <property type="match status" value="1"/>
</dbReference>
<keyword evidence="4" id="KW-0479">Metal-binding</keyword>
<evidence type="ECO:0000256" key="8">
    <source>
        <dbReference type="ARBA" id="ARBA00022917"/>
    </source>
</evidence>
<proteinExistence type="predicted"/>
<dbReference type="GO" id="GO:0000287">
    <property type="term" value="F:magnesium ion binding"/>
    <property type="evidence" value="ECO:0007669"/>
    <property type="project" value="InterPro"/>
</dbReference>
<keyword evidence="9" id="KW-0030">Aminoacyl-tRNA synthetase</keyword>
<dbReference type="SUPFAM" id="SSF55681">
    <property type="entry name" value="Class II aaRS and biotin synthetases"/>
    <property type="match status" value="1"/>
</dbReference>
<evidence type="ECO:0000256" key="5">
    <source>
        <dbReference type="ARBA" id="ARBA00022741"/>
    </source>
</evidence>
<geneLocation type="chloroplast" evidence="12"/>
<dbReference type="Gene3D" id="3.30.70.380">
    <property type="entry name" value="Ferrodoxin-fold anticodon-binding domain"/>
    <property type="match status" value="1"/>
</dbReference>
<dbReference type="EC" id="6.1.1.20" evidence="2"/>
<keyword evidence="7" id="KW-0460">Magnesium</keyword>
<dbReference type="InterPro" id="IPR045864">
    <property type="entry name" value="aa-tRNA-synth_II/BPL/LPL"/>
</dbReference>
<dbReference type="GO" id="GO:0006432">
    <property type="term" value="P:phenylalanyl-tRNA aminoacylation"/>
    <property type="evidence" value="ECO:0007669"/>
    <property type="project" value="InterPro"/>
</dbReference>
<evidence type="ECO:0000256" key="3">
    <source>
        <dbReference type="ARBA" id="ARBA00022598"/>
    </source>
</evidence>
<dbReference type="AlphaFoldDB" id="A0A1Z1MKU5"/>
<dbReference type="InterPro" id="IPR045060">
    <property type="entry name" value="Phe-tRNA-ligase_IIc_bsu"/>
</dbReference>
<dbReference type="InterPro" id="IPR036690">
    <property type="entry name" value="Fdx_antiC-bd_sf"/>
</dbReference>
<dbReference type="Gene3D" id="3.30.56.10">
    <property type="match status" value="2"/>
</dbReference>
<comment type="cofactor">
    <cofactor evidence="1">
        <name>Mg(2+)</name>
        <dbReference type="ChEBI" id="CHEBI:18420"/>
    </cofactor>
</comment>
<gene>
    <name evidence="12" type="primary">syfB</name>
</gene>
<name>A0A1Z1MKU5_9FLOR</name>
<dbReference type="PROSITE" id="PS51447">
    <property type="entry name" value="FDX_ACB"/>
    <property type="match status" value="1"/>
</dbReference>
<feature type="domain" description="FDX-ACB" evidence="10">
    <location>
        <begin position="572"/>
        <end position="658"/>
    </location>
</feature>
<dbReference type="InterPro" id="IPR041616">
    <property type="entry name" value="PheRS_beta_core"/>
</dbReference>
<evidence type="ECO:0000256" key="2">
    <source>
        <dbReference type="ARBA" id="ARBA00012814"/>
    </source>
</evidence>
<dbReference type="InterPro" id="IPR005147">
    <property type="entry name" value="tRNA_synthase_B5-dom"/>
</dbReference>
<keyword evidence="8" id="KW-0648">Protein biosynthesis</keyword>
<dbReference type="GeneID" id="33359909"/>